<reference evidence="8 9" key="1">
    <citation type="submission" date="2023-04" db="EMBL/GenBank/DDBJ databases">
        <title>Spirochaete genome identified in red abalone sample constitutes a novel genus.</title>
        <authorList>
            <person name="Sharma S.P."/>
            <person name="Purcell C.M."/>
            <person name="Hyde J.R."/>
            <person name="Severin A.J."/>
        </authorList>
    </citation>
    <scope>NUCLEOTIDE SEQUENCE [LARGE SCALE GENOMIC DNA]</scope>
    <source>
        <strain evidence="8 9">SP-2023</strain>
    </source>
</reference>
<evidence type="ECO:0000313" key="9">
    <source>
        <dbReference type="Proteomes" id="UP001228690"/>
    </source>
</evidence>
<accession>A0ABY8MH98</accession>
<proteinExistence type="inferred from homology"/>
<evidence type="ECO:0000256" key="3">
    <source>
        <dbReference type="ARBA" id="ARBA00011557"/>
    </source>
</evidence>
<comment type="subcellular location">
    <subcellularLocation>
        <location evidence="1">Periplasm</location>
    </subcellularLocation>
</comment>
<evidence type="ECO:0000256" key="6">
    <source>
        <dbReference type="ARBA" id="ARBA00022729"/>
    </source>
</evidence>
<evidence type="ECO:0000256" key="7">
    <source>
        <dbReference type="SAM" id="SignalP"/>
    </source>
</evidence>
<keyword evidence="9" id="KW-1185">Reference proteome</keyword>
<name>A0ABY8MH98_9SPIO</name>
<feature type="signal peptide" evidence="7">
    <location>
        <begin position="1"/>
        <end position="29"/>
    </location>
</feature>
<evidence type="ECO:0000313" key="8">
    <source>
        <dbReference type="EMBL" id="WGK69387.1"/>
    </source>
</evidence>
<evidence type="ECO:0000256" key="1">
    <source>
        <dbReference type="ARBA" id="ARBA00004418"/>
    </source>
</evidence>
<dbReference type="RefSeq" id="WP_326927570.1">
    <property type="nucleotide sequence ID" value="NZ_CP123443.1"/>
</dbReference>
<dbReference type="PROSITE" id="PS51257">
    <property type="entry name" value="PROKAR_LIPOPROTEIN"/>
    <property type="match status" value="1"/>
</dbReference>
<comment type="subunit">
    <text evidence="3">The complex is composed of two ATP-binding proteins (UgpC), two transmembrane proteins (UgpA and UgpE) and a solute-binding protein (UgpB).</text>
</comment>
<organism evidence="8 9">
    <name type="scientific">Candidatus Haliotispira prima</name>
    <dbReference type="NCBI Taxonomy" id="3034016"/>
    <lineage>
        <taxon>Bacteria</taxon>
        <taxon>Pseudomonadati</taxon>
        <taxon>Spirochaetota</taxon>
        <taxon>Spirochaetia</taxon>
        <taxon>Spirochaetales</taxon>
        <taxon>Spirochaetaceae</taxon>
        <taxon>Candidatus Haliotispira</taxon>
    </lineage>
</organism>
<evidence type="ECO:0000256" key="2">
    <source>
        <dbReference type="ARBA" id="ARBA00008520"/>
    </source>
</evidence>
<dbReference type="InterPro" id="IPR006059">
    <property type="entry name" value="SBP"/>
</dbReference>
<gene>
    <name evidence="8" type="ORF">P0082_00590</name>
</gene>
<feature type="chain" id="PRO_5047116518" description="sn-glycerol-3-phosphate-binding periplasmic protein UgpB" evidence="7">
    <location>
        <begin position="30"/>
        <end position="430"/>
    </location>
</feature>
<evidence type="ECO:0000256" key="5">
    <source>
        <dbReference type="ARBA" id="ARBA00022448"/>
    </source>
</evidence>
<dbReference type="EMBL" id="CP123443">
    <property type="protein sequence ID" value="WGK69387.1"/>
    <property type="molecule type" value="Genomic_DNA"/>
</dbReference>
<dbReference type="Pfam" id="PF01547">
    <property type="entry name" value="SBP_bac_1"/>
    <property type="match status" value="1"/>
</dbReference>
<protein>
    <recommendedName>
        <fullName evidence="4">sn-glycerol-3-phosphate-binding periplasmic protein UgpB</fullName>
    </recommendedName>
</protein>
<dbReference type="SUPFAM" id="SSF53850">
    <property type="entry name" value="Periplasmic binding protein-like II"/>
    <property type="match status" value="1"/>
</dbReference>
<dbReference type="InterPro" id="IPR050490">
    <property type="entry name" value="Bact_solute-bd_prot1"/>
</dbReference>
<dbReference type="PANTHER" id="PTHR43649">
    <property type="entry name" value="ARABINOSE-BINDING PROTEIN-RELATED"/>
    <property type="match status" value="1"/>
</dbReference>
<keyword evidence="5" id="KW-0813">Transport</keyword>
<evidence type="ECO:0000256" key="4">
    <source>
        <dbReference type="ARBA" id="ARBA00017470"/>
    </source>
</evidence>
<sequence length="430" mass="47544">MKKRFHSMKYKVALSMLMLLLAFGCSKKAASEGAEAEASEGEISGNLSFATWDSNQSPGMLANIDLFVQANPDVSVALEVTPWTEYWQKLRTAASSNNLPDLFWMHVIQFDLFASSDALMDLTDRIDSDPDVSLSNYPADLSKLFQYQDRQYAIPKDFDTIGLWYNKTLFDEAGVEYPNENWTWDDLVTAGKALTNEAEGIYGFLANNNEQEGWWNYIYQNGGAVVRPDGRSGFDMPETIEAVQRYVDFILKDGIAPPIAEADDQQFFSGKIAMRQMGSWMVSSMNSNEYANANLDLAMLPTGPKTRATIYNGLGYAISAESKNPEAAWAFEKVLASEAGHRLQAEKGAAIPAFNNTLAPWANSFGSGFNLKAYPDQLQYAIGYPQAPGGAEWSPLMVETMGRLLSGEIGVEEGLTELAAKMNEIIDENK</sequence>
<dbReference type="CDD" id="cd13585">
    <property type="entry name" value="PBP2_TMBP_like"/>
    <property type="match status" value="1"/>
</dbReference>
<comment type="similarity">
    <text evidence="2">Belongs to the bacterial solute-binding protein 1 family.</text>
</comment>
<dbReference type="Proteomes" id="UP001228690">
    <property type="component" value="Chromosome"/>
</dbReference>
<dbReference type="PANTHER" id="PTHR43649:SF31">
    <property type="entry name" value="SN-GLYCEROL-3-PHOSPHATE-BINDING PERIPLASMIC PROTEIN UGPB"/>
    <property type="match status" value="1"/>
</dbReference>
<keyword evidence="6 7" id="KW-0732">Signal</keyword>
<dbReference type="Gene3D" id="3.40.190.10">
    <property type="entry name" value="Periplasmic binding protein-like II"/>
    <property type="match status" value="1"/>
</dbReference>